<protein>
    <submittedName>
        <fullName evidence="2">Uncharacterized protein</fullName>
    </submittedName>
</protein>
<name>A0A443QHT0_9ACAR</name>
<sequence length="92" mass="9782">MNFSLLLALFFFGANISLNLGQLLQPQVPGARDYEAGEDIEGYIRKPRILELAEGGLDCVGAGAYANVPGMDGWCNLNCGQGFCPPTHCSCA</sequence>
<comment type="caution">
    <text evidence="2">The sequence shown here is derived from an EMBL/GenBank/DDBJ whole genome shotgun (WGS) entry which is preliminary data.</text>
</comment>
<feature type="chain" id="PRO_5019139345" evidence="1">
    <location>
        <begin position="22"/>
        <end position="92"/>
    </location>
</feature>
<evidence type="ECO:0000313" key="2">
    <source>
        <dbReference type="EMBL" id="RWS02546.1"/>
    </source>
</evidence>
<keyword evidence="3" id="KW-1185">Reference proteome</keyword>
<accession>A0A443QHT0</accession>
<keyword evidence="1" id="KW-0732">Signal</keyword>
<reference evidence="2 3" key="1">
    <citation type="journal article" date="2018" name="Gigascience">
        <title>Genomes of trombidid mites reveal novel predicted allergens and laterally-transferred genes associated with secondary metabolism.</title>
        <authorList>
            <person name="Dong X."/>
            <person name="Chaisiri K."/>
            <person name="Xia D."/>
            <person name="Armstrong S.D."/>
            <person name="Fang Y."/>
            <person name="Donnelly M.J."/>
            <person name="Kadowaki T."/>
            <person name="McGarry J.W."/>
            <person name="Darby A.C."/>
            <person name="Makepeace B.L."/>
        </authorList>
    </citation>
    <scope>NUCLEOTIDE SEQUENCE [LARGE SCALE GENOMIC DNA]</scope>
    <source>
        <strain evidence="2">UoL-WK</strain>
    </source>
</reference>
<gene>
    <name evidence="2" type="ORF">B4U79_04701</name>
</gene>
<dbReference type="AlphaFoldDB" id="A0A443QHT0"/>
<evidence type="ECO:0000313" key="3">
    <source>
        <dbReference type="Proteomes" id="UP000285301"/>
    </source>
</evidence>
<evidence type="ECO:0000256" key="1">
    <source>
        <dbReference type="SAM" id="SignalP"/>
    </source>
</evidence>
<organism evidence="2 3">
    <name type="scientific">Dinothrombium tinctorium</name>
    <dbReference type="NCBI Taxonomy" id="1965070"/>
    <lineage>
        <taxon>Eukaryota</taxon>
        <taxon>Metazoa</taxon>
        <taxon>Ecdysozoa</taxon>
        <taxon>Arthropoda</taxon>
        <taxon>Chelicerata</taxon>
        <taxon>Arachnida</taxon>
        <taxon>Acari</taxon>
        <taxon>Acariformes</taxon>
        <taxon>Trombidiformes</taxon>
        <taxon>Prostigmata</taxon>
        <taxon>Anystina</taxon>
        <taxon>Parasitengona</taxon>
        <taxon>Trombidioidea</taxon>
        <taxon>Trombidiidae</taxon>
        <taxon>Dinothrombium</taxon>
    </lineage>
</organism>
<proteinExistence type="predicted"/>
<dbReference type="Proteomes" id="UP000285301">
    <property type="component" value="Unassembled WGS sequence"/>
</dbReference>
<dbReference type="EMBL" id="NCKU01007571">
    <property type="protein sequence ID" value="RWS02546.1"/>
    <property type="molecule type" value="Genomic_DNA"/>
</dbReference>
<feature type="signal peptide" evidence="1">
    <location>
        <begin position="1"/>
        <end position="21"/>
    </location>
</feature>